<comment type="caution">
    <text evidence="2">The sequence shown here is derived from an EMBL/GenBank/DDBJ whole genome shotgun (WGS) entry which is preliminary data.</text>
</comment>
<evidence type="ECO:0000313" key="2">
    <source>
        <dbReference type="EMBL" id="KAF0296977.1"/>
    </source>
</evidence>
<protein>
    <submittedName>
        <fullName evidence="2">Farnesoate epoxidase</fullName>
    </submittedName>
</protein>
<dbReference type="EMBL" id="VIIS01001519">
    <property type="protein sequence ID" value="KAF0296977.1"/>
    <property type="molecule type" value="Genomic_DNA"/>
</dbReference>
<dbReference type="GO" id="GO:0004497">
    <property type="term" value="F:monooxygenase activity"/>
    <property type="evidence" value="ECO:0007669"/>
    <property type="project" value="UniProtKB-KW"/>
</dbReference>
<keyword evidence="1" id="KW-0560">Oxidoreductase</keyword>
<accession>A0A6A4VKS5</accession>
<keyword evidence="3" id="KW-1185">Reference proteome</keyword>
<name>A0A6A4VKS5_AMPAM</name>
<dbReference type="AlphaFoldDB" id="A0A6A4VKS5"/>
<gene>
    <name evidence="2" type="primary">CYP15C1_10</name>
    <name evidence="2" type="ORF">FJT64_005584</name>
</gene>
<dbReference type="Proteomes" id="UP000440578">
    <property type="component" value="Unassembled WGS sequence"/>
</dbReference>
<proteinExistence type="predicted"/>
<keyword evidence="1" id="KW-0503">Monooxygenase</keyword>
<evidence type="ECO:0000256" key="1">
    <source>
        <dbReference type="ARBA" id="ARBA00023033"/>
    </source>
</evidence>
<reference evidence="2 3" key="1">
    <citation type="submission" date="2019-07" db="EMBL/GenBank/DDBJ databases">
        <title>Draft genome assembly of a fouling barnacle, Amphibalanus amphitrite (Darwin, 1854): The first reference genome for Thecostraca.</title>
        <authorList>
            <person name="Kim W."/>
        </authorList>
    </citation>
    <scope>NUCLEOTIDE SEQUENCE [LARGE SCALE GENOMIC DNA]</scope>
    <source>
        <strain evidence="2">SNU_AA5</strain>
        <tissue evidence="2">Soma without cirri and trophi</tissue>
    </source>
</reference>
<organism evidence="2 3">
    <name type="scientific">Amphibalanus amphitrite</name>
    <name type="common">Striped barnacle</name>
    <name type="synonym">Balanus amphitrite</name>
    <dbReference type="NCBI Taxonomy" id="1232801"/>
    <lineage>
        <taxon>Eukaryota</taxon>
        <taxon>Metazoa</taxon>
        <taxon>Ecdysozoa</taxon>
        <taxon>Arthropoda</taxon>
        <taxon>Crustacea</taxon>
        <taxon>Multicrustacea</taxon>
        <taxon>Cirripedia</taxon>
        <taxon>Thoracica</taxon>
        <taxon>Thoracicalcarea</taxon>
        <taxon>Balanomorpha</taxon>
        <taxon>Balanoidea</taxon>
        <taxon>Balanidae</taxon>
        <taxon>Amphibalaninae</taxon>
        <taxon>Amphibalanus</taxon>
    </lineage>
</organism>
<sequence>MRVLRELGCTKRSMETHISREYQELAQQLTSSGGKDVNVDGLFMLPAFNVIWRLIAGRRYACRTCRLLIVVRGCNIIRHDKLFYQATLQFCGKDILLERRIRDVFISHFIQSYFQQTYPV</sequence>
<dbReference type="GO" id="GO:0005506">
    <property type="term" value="F:iron ion binding"/>
    <property type="evidence" value="ECO:0007669"/>
    <property type="project" value="InterPro"/>
</dbReference>
<dbReference type="GO" id="GO:0020037">
    <property type="term" value="F:heme binding"/>
    <property type="evidence" value="ECO:0007669"/>
    <property type="project" value="InterPro"/>
</dbReference>
<dbReference type="SUPFAM" id="SSF48264">
    <property type="entry name" value="Cytochrome P450"/>
    <property type="match status" value="1"/>
</dbReference>
<dbReference type="Gene3D" id="1.10.630.10">
    <property type="entry name" value="Cytochrome P450"/>
    <property type="match status" value="1"/>
</dbReference>
<dbReference type="GO" id="GO:0016705">
    <property type="term" value="F:oxidoreductase activity, acting on paired donors, with incorporation or reduction of molecular oxygen"/>
    <property type="evidence" value="ECO:0007669"/>
    <property type="project" value="InterPro"/>
</dbReference>
<evidence type="ECO:0000313" key="3">
    <source>
        <dbReference type="Proteomes" id="UP000440578"/>
    </source>
</evidence>
<dbReference type="InterPro" id="IPR036396">
    <property type="entry name" value="Cyt_P450_sf"/>
</dbReference>